<feature type="region of interest" description="Disordered" evidence="1">
    <location>
        <begin position="1"/>
        <end position="29"/>
    </location>
</feature>
<evidence type="ECO:0000313" key="2">
    <source>
        <dbReference type="EMBL" id="GEP96035.1"/>
    </source>
</evidence>
<feature type="compositionally biased region" description="Polar residues" evidence="1">
    <location>
        <begin position="11"/>
        <end position="21"/>
    </location>
</feature>
<comment type="caution">
    <text evidence="2">The sequence shown here is derived from an EMBL/GenBank/DDBJ whole genome shotgun (WGS) entry which is preliminary data.</text>
</comment>
<keyword evidence="3" id="KW-1185">Reference proteome</keyword>
<dbReference type="Proteomes" id="UP000321436">
    <property type="component" value="Unassembled WGS sequence"/>
</dbReference>
<organism evidence="2 3">
    <name type="scientific">Chitinophaga cymbidii</name>
    <dbReference type="NCBI Taxonomy" id="1096750"/>
    <lineage>
        <taxon>Bacteria</taxon>
        <taxon>Pseudomonadati</taxon>
        <taxon>Bacteroidota</taxon>
        <taxon>Chitinophagia</taxon>
        <taxon>Chitinophagales</taxon>
        <taxon>Chitinophagaceae</taxon>
        <taxon>Chitinophaga</taxon>
    </lineage>
</organism>
<reference evidence="2 3" key="1">
    <citation type="submission" date="2019-07" db="EMBL/GenBank/DDBJ databases">
        <title>Whole genome shotgun sequence of Chitinophaga cymbidii NBRC 109752.</title>
        <authorList>
            <person name="Hosoyama A."/>
            <person name="Uohara A."/>
            <person name="Ohji S."/>
            <person name="Ichikawa N."/>
        </authorList>
    </citation>
    <scope>NUCLEOTIDE SEQUENCE [LARGE SCALE GENOMIC DNA]</scope>
    <source>
        <strain evidence="2 3">NBRC 109752</strain>
    </source>
</reference>
<sequence length="387" mass="42658">MEQTIHRKSATAESSSRQKNGSFFPPAHEHAGFFGKAPPAVIQRTVHSGEDHAGNYQFDDAACTLNYSQDWYYQFPSSMNASQQTAYMTAAENQVETVWSRKHKLRTSSGCPCSASGVDVNVNLNNHNEPRRDRHGFDVNVEQSSTTGFTNQPTRTITLADTHDVPVNMGAQTQQRIAHEFGHTLGITDEYVGWAALGFGHSDRTSIMHSGDDVRPRHYQHFADLISNELEGCIYRPEGFSSRALANPVTQLGITPAITLSEDPEFVIDLRLSRRIGSSDILGLVTPRAGFEMMLNTGSGNLMFGPTLDFSLNRLAHPLYVDIGTGLLYDPEDPRRPESLNIPLSATVGVRWSGFSAGVNYTGLIDVLGNSPYTHLLGVNLQFDLDR</sequence>
<dbReference type="EMBL" id="BKAU01000002">
    <property type="protein sequence ID" value="GEP96035.1"/>
    <property type="molecule type" value="Genomic_DNA"/>
</dbReference>
<protein>
    <submittedName>
        <fullName evidence="2">Uncharacterized protein</fullName>
    </submittedName>
</protein>
<dbReference type="OrthoDB" id="1441010at2"/>
<evidence type="ECO:0000313" key="3">
    <source>
        <dbReference type="Proteomes" id="UP000321436"/>
    </source>
</evidence>
<evidence type="ECO:0000256" key="1">
    <source>
        <dbReference type="SAM" id="MobiDB-lite"/>
    </source>
</evidence>
<dbReference type="AlphaFoldDB" id="A0A512RK41"/>
<dbReference type="SUPFAM" id="SSF55486">
    <property type="entry name" value="Metalloproteases ('zincins'), catalytic domain"/>
    <property type="match status" value="1"/>
</dbReference>
<accession>A0A512RK41</accession>
<proteinExistence type="predicted"/>
<name>A0A512RK41_9BACT</name>
<gene>
    <name evidence="2" type="ORF">CCY01nite_22950</name>
</gene>
<dbReference type="RefSeq" id="WP_146861351.1">
    <property type="nucleotide sequence ID" value="NZ_BKAU01000002.1"/>
</dbReference>